<evidence type="ECO:0000259" key="17">
    <source>
        <dbReference type="PROSITE" id="PS51462"/>
    </source>
</evidence>
<dbReference type="RefSeq" id="WP_084097469.1">
    <property type="nucleotide sequence ID" value="NZ_FRCY01000014.1"/>
</dbReference>
<evidence type="ECO:0000256" key="14">
    <source>
        <dbReference type="ARBA" id="ARBA00041592"/>
    </source>
</evidence>
<dbReference type="InterPro" id="IPR020476">
    <property type="entry name" value="Nudix_hydrolase"/>
</dbReference>
<evidence type="ECO:0000256" key="12">
    <source>
        <dbReference type="ARBA" id="ARBA00038905"/>
    </source>
</evidence>
<dbReference type="EC" id="3.6.1.55" evidence="12"/>
<dbReference type="SUPFAM" id="SSF55811">
    <property type="entry name" value="Nudix"/>
    <property type="match status" value="1"/>
</dbReference>
<comment type="catalytic activity">
    <reaction evidence="11">
        <text>8-oxo-GTP + H2O = 8-oxo-GMP + diphosphate + H(+)</text>
        <dbReference type="Rhea" id="RHEA:67616"/>
        <dbReference type="ChEBI" id="CHEBI:15377"/>
        <dbReference type="ChEBI" id="CHEBI:15378"/>
        <dbReference type="ChEBI" id="CHEBI:33019"/>
        <dbReference type="ChEBI" id="CHEBI:143553"/>
        <dbReference type="ChEBI" id="CHEBI:145694"/>
    </reaction>
</comment>
<dbReference type="InterPro" id="IPR047127">
    <property type="entry name" value="MutT-like"/>
</dbReference>
<dbReference type="Proteomes" id="UP000184513">
    <property type="component" value="Unassembled WGS sequence"/>
</dbReference>
<dbReference type="PROSITE" id="PS51462">
    <property type="entry name" value="NUDIX"/>
    <property type="match status" value="1"/>
</dbReference>
<evidence type="ECO:0000256" key="10">
    <source>
        <dbReference type="ARBA" id="ARBA00035861"/>
    </source>
</evidence>
<dbReference type="GO" id="GO:0044716">
    <property type="term" value="F:8-oxo-GDP phosphatase activity"/>
    <property type="evidence" value="ECO:0007669"/>
    <property type="project" value="TreeGrafter"/>
</dbReference>
<comment type="similarity">
    <text evidence="2">Belongs to the Nudix hydrolase family.</text>
</comment>
<keyword evidence="9" id="KW-0234">DNA repair</keyword>
<comment type="cofactor">
    <cofactor evidence="1">
        <name>Mg(2+)</name>
        <dbReference type="ChEBI" id="CHEBI:18420"/>
    </cofactor>
</comment>
<dbReference type="Gene3D" id="3.90.79.10">
    <property type="entry name" value="Nucleoside Triphosphate Pyrophosphohydrolase"/>
    <property type="match status" value="1"/>
</dbReference>
<comment type="catalytic activity">
    <reaction evidence="10">
        <text>8-oxo-dGTP + H2O = 8-oxo-dGMP + diphosphate + H(+)</text>
        <dbReference type="Rhea" id="RHEA:31575"/>
        <dbReference type="ChEBI" id="CHEBI:15377"/>
        <dbReference type="ChEBI" id="CHEBI:15378"/>
        <dbReference type="ChEBI" id="CHEBI:33019"/>
        <dbReference type="ChEBI" id="CHEBI:63224"/>
        <dbReference type="ChEBI" id="CHEBI:77896"/>
        <dbReference type="EC" id="3.6.1.55"/>
    </reaction>
</comment>
<dbReference type="GO" id="GO:0006260">
    <property type="term" value="P:DNA replication"/>
    <property type="evidence" value="ECO:0007669"/>
    <property type="project" value="UniProtKB-KW"/>
</dbReference>
<protein>
    <recommendedName>
        <fullName evidence="13">8-oxo-dGTP diphosphatase</fullName>
        <ecNumber evidence="12">3.6.1.55</ecNumber>
    </recommendedName>
    <alternativeName>
        <fullName evidence="16">7,8-dihydro-8-oxoguanine-triphosphatase</fullName>
    </alternativeName>
    <alternativeName>
        <fullName evidence="15">Mutator protein MutT</fullName>
    </alternativeName>
    <alternativeName>
        <fullName evidence="14">dGTP pyrophosphohydrolase</fullName>
    </alternativeName>
</protein>
<dbReference type="GO" id="GO:0006281">
    <property type="term" value="P:DNA repair"/>
    <property type="evidence" value="ECO:0007669"/>
    <property type="project" value="UniProtKB-KW"/>
</dbReference>
<evidence type="ECO:0000256" key="1">
    <source>
        <dbReference type="ARBA" id="ARBA00001946"/>
    </source>
</evidence>
<evidence type="ECO:0000256" key="4">
    <source>
        <dbReference type="ARBA" id="ARBA00022705"/>
    </source>
</evidence>
<dbReference type="PANTHER" id="PTHR47707:SF1">
    <property type="entry name" value="NUDIX HYDROLASE FAMILY PROTEIN"/>
    <property type="match status" value="1"/>
</dbReference>
<keyword evidence="5" id="KW-0479">Metal-binding</keyword>
<dbReference type="PRINTS" id="PR00502">
    <property type="entry name" value="NUDIXFAMILY"/>
</dbReference>
<feature type="domain" description="Nudix hydrolase" evidence="17">
    <location>
        <begin position="8"/>
        <end position="134"/>
    </location>
</feature>
<evidence type="ECO:0000256" key="15">
    <source>
        <dbReference type="ARBA" id="ARBA00041979"/>
    </source>
</evidence>
<accession>A0A1M7Q6V4</accession>
<evidence type="ECO:0000256" key="3">
    <source>
        <dbReference type="ARBA" id="ARBA00022457"/>
    </source>
</evidence>
<dbReference type="GO" id="GO:0035539">
    <property type="term" value="F:8-oxo-7,8-dihydrodeoxyguanosine triphosphate pyrophosphatase activity"/>
    <property type="evidence" value="ECO:0007669"/>
    <property type="project" value="UniProtKB-EC"/>
</dbReference>
<dbReference type="STRING" id="388280.SAMN04488057_114107"/>
<keyword evidence="6" id="KW-0227">DNA damage</keyword>
<dbReference type="GO" id="GO:0046872">
    <property type="term" value="F:metal ion binding"/>
    <property type="evidence" value="ECO:0007669"/>
    <property type="project" value="UniProtKB-KW"/>
</dbReference>
<evidence type="ECO:0000256" key="2">
    <source>
        <dbReference type="ARBA" id="ARBA00005582"/>
    </source>
</evidence>
<evidence type="ECO:0000256" key="8">
    <source>
        <dbReference type="ARBA" id="ARBA00022842"/>
    </source>
</evidence>
<sequence length="141" mass="16542">MFLPTIFIFMLLVTCAVIRNSQNLILAVQRSEEMRMPLKWEFPGGKLEAGETEEQALIREIQEELALDILPQGRMNPVYHHYGAFSICLVPYWVRIVKEEIQLKEHIGYRWMHPNDLTELDWAGADLPVVQQILDSEPWFF</sequence>
<dbReference type="Pfam" id="PF00293">
    <property type="entry name" value="NUDIX"/>
    <property type="match status" value="1"/>
</dbReference>
<evidence type="ECO:0000256" key="11">
    <source>
        <dbReference type="ARBA" id="ARBA00036904"/>
    </source>
</evidence>
<evidence type="ECO:0000313" key="18">
    <source>
        <dbReference type="EMBL" id="SHN26138.1"/>
    </source>
</evidence>
<organism evidence="18 19">
    <name type="scientific">Cyclobacterium lianum</name>
    <dbReference type="NCBI Taxonomy" id="388280"/>
    <lineage>
        <taxon>Bacteria</taxon>
        <taxon>Pseudomonadati</taxon>
        <taxon>Bacteroidota</taxon>
        <taxon>Cytophagia</taxon>
        <taxon>Cytophagales</taxon>
        <taxon>Cyclobacteriaceae</taxon>
        <taxon>Cyclobacterium</taxon>
    </lineage>
</organism>
<evidence type="ECO:0000256" key="5">
    <source>
        <dbReference type="ARBA" id="ARBA00022723"/>
    </source>
</evidence>
<keyword evidence="19" id="KW-1185">Reference proteome</keyword>
<evidence type="ECO:0000256" key="7">
    <source>
        <dbReference type="ARBA" id="ARBA00022801"/>
    </source>
</evidence>
<dbReference type="CDD" id="cd03425">
    <property type="entry name" value="NUDIX_MutT_NudA_like"/>
    <property type="match status" value="1"/>
</dbReference>
<dbReference type="InterPro" id="IPR000086">
    <property type="entry name" value="NUDIX_hydrolase_dom"/>
</dbReference>
<evidence type="ECO:0000256" key="9">
    <source>
        <dbReference type="ARBA" id="ARBA00023204"/>
    </source>
</evidence>
<keyword evidence="7" id="KW-0378">Hydrolase</keyword>
<dbReference type="GO" id="GO:0044715">
    <property type="term" value="F:8-oxo-dGDP phosphatase activity"/>
    <property type="evidence" value="ECO:0007669"/>
    <property type="project" value="TreeGrafter"/>
</dbReference>
<keyword evidence="8" id="KW-0460">Magnesium</keyword>
<reference evidence="18 19" key="1">
    <citation type="submission" date="2016-11" db="EMBL/GenBank/DDBJ databases">
        <authorList>
            <person name="Jaros S."/>
            <person name="Januszkiewicz K."/>
            <person name="Wedrychowicz H."/>
        </authorList>
    </citation>
    <scope>NUCLEOTIDE SEQUENCE [LARGE SCALE GENOMIC DNA]</scope>
    <source>
        <strain evidence="18 19">CGMCC 1.6102</strain>
    </source>
</reference>
<dbReference type="InterPro" id="IPR015797">
    <property type="entry name" value="NUDIX_hydrolase-like_dom_sf"/>
</dbReference>
<dbReference type="GO" id="GO:0008413">
    <property type="term" value="F:8-oxo-7,8-dihydroguanosine triphosphate pyrophosphatase activity"/>
    <property type="evidence" value="ECO:0007669"/>
    <property type="project" value="TreeGrafter"/>
</dbReference>
<dbReference type="EMBL" id="FRCY01000014">
    <property type="protein sequence ID" value="SHN26138.1"/>
    <property type="molecule type" value="Genomic_DNA"/>
</dbReference>
<keyword evidence="3" id="KW-0515">Mutator protein</keyword>
<gene>
    <name evidence="18" type="ORF">SAMN04488057_114107</name>
</gene>
<evidence type="ECO:0000256" key="13">
    <source>
        <dbReference type="ARBA" id="ARBA00040794"/>
    </source>
</evidence>
<name>A0A1M7Q6V4_9BACT</name>
<proteinExistence type="inferred from homology"/>
<keyword evidence="4" id="KW-0235">DNA replication</keyword>
<dbReference type="OrthoDB" id="9810648at2"/>
<evidence type="ECO:0000256" key="16">
    <source>
        <dbReference type="ARBA" id="ARBA00042798"/>
    </source>
</evidence>
<dbReference type="PANTHER" id="PTHR47707">
    <property type="entry name" value="8-OXO-DGTP DIPHOSPHATASE"/>
    <property type="match status" value="1"/>
</dbReference>
<evidence type="ECO:0000313" key="19">
    <source>
        <dbReference type="Proteomes" id="UP000184513"/>
    </source>
</evidence>
<dbReference type="AlphaFoldDB" id="A0A1M7Q6V4"/>
<evidence type="ECO:0000256" key="6">
    <source>
        <dbReference type="ARBA" id="ARBA00022763"/>
    </source>
</evidence>